<gene>
    <name evidence="2" type="ORF">EES38_13125</name>
</gene>
<sequence length="64" mass="7181">MKLIGFTIYLPFQFVFSYVVAPCLILVLLLGGVILLCIIGGKDIRTAFLNEFISFRQYSCSEGK</sequence>
<proteinExistence type="predicted"/>
<protein>
    <submittedName>
        <fullName evidence="2">Uncharacterized protein</fullName>
    </submittedName>
</protein>
<keyword evidence="1" id="KW-0472">Membrane</keyword>
<name>A0A3N9U0A4_9VIBR</name>
<dbReference type="Proteomes" id="UP000281112">
    <property type="component" value="Unassembled WGS sequence"/>
</dbReference>
<evidence type="ECO:0000313" key="3">
    <source>
        <dbReference type="Proteomes" id="UP000281112"/>
    </source>
</evidence>
<dbReference type="EMBL" id="RJVQ01000005">
    <property type="protein sequence ID" value="RQW62662.1"/>
    <property type="molecule type" value="Genomic_DNA"/>
</dbReference>
<evidence type="ECO:0000313" key="2">
    <source>
        <dbReference type="EMBL" id="RQW62662.1"/>
    </source>
</evidence>
<reference evidence="2 3" key="1">
    <citation type="submission" date="2018-11" db="EMBL/GenBank/DDBJ databases">
        <title>Vibrio LJC006 sp. nov., isolated from seawater during the bloom of the enteromorpha.</title>
        <authorList>
            <person name="Liang J."/>
        </authorList>
    </citation>
    <scope>NUCLEOTIDE SEQUENCE [LARGE SCALE GENOMIC DNA]</scope>
    <source>
        <strain evidence="2 3">LJC006</strain>
    </source>
</reference>
<evidence type="ECO:0000256" key="1">
    <source>
        <dbReference type="SAM" id="Phobius"/>
    </source>
</evidence>
<dbReference type="AlphaFoldDB" id="A0A3N9U0A4"/>
<keyword evidence="1" id="KW-0812">Transmembrane</keyword>
<feature type="transmembrane region" description="Helical" evidence="1">
    <location>
        <begin position="15"/>
        <end position="39"/>
    </location>
</feature>
<keyword evidence="1" id="KW-1133">Transmembrane helix</keyword>
<keyword evidence="3" id="KW-1185">Reference proteome</keyword>
<accession>A0A3N9U0A4</accession>
<comment type="caution">
    <text evidence="2">The sequence shown here is derived from an EMBL/GenBank/DDBJ whole genome shotgun (WGS) entry which is preliminary data.</text>
</comment>
<organism evidence="2 3">
    <name type="scientific">Vibrio viridaestus</name>
    <dbReference type="NCBI Taxonomy" id="2487322"/>
    <lineage>
        <taxon>Bacteria</taxon>
        <taxon>Pseudomonadati</taxon>
        <taxon>Pseudomonadota</taxon>
        <taxon>Gammaproteobacteria</taxon>
        <taxon>Vibrionales</taxon>
        <taxon>Vibrionaceae</taxon>
        <taxon>Vibrio</taxon>
    </lineage>
</organism>